<dbReference type="RefSeq" id="WP_171645682.1">
    <property type="nucleotide sequence ID" value="NZ_WHOA01000162.1"/>
</dbReference>
<evidence type="ECO:0000313" key="1">
    <source>
        <dbReference type="EMBL" id="NOU74275.1"/>
    </source>
</evidence>
<keyword evidence="2" id="KW-1185">Reference proteome</keyword>
<organism evidence="1 2">
    <name type="scientific">Paenibacillus phytorum</name>
    <dbReference type="NCBI Taxonomy" id="2654977"/>
    <lineage>
        <taxon>Bacteria</taxon>
        <taxon>Bacillati</taxon>
        <taxon>Bacillota</taxon>
        <taxon>Bacilli</taxon>
        <taxon>Bacillales</taxon>
        <taxon>Paenibacillaceae</taxon>
        <taxon>Paenibacillus</taxon>
    </lineage>
</organism>
<protein>
    <recommendedName>
        <fullName evidence="3">DUF1837 domain-containing protein</fullName>
    </recommendedName>
</protein>
<reference evidence="1 2" key="1">
    <citation type="submission" date="2019-10" db="EMBL/GenBank/DDBJ databases">
        <title>Description of Paenibacillus terrestris sp. nov.</title>
        <authorList>
            <person name="Carlier A."/>
            <person name="Qi S."/>
        </authorList>
    </citation>
    <scope>NUCLEOTIDE SEQUENCE [LARGE SCALE GENOMIC DNA]</scope>
    <source>
        <strain evidence="1 2">LMG 31458</strain>
    </source>
</reference>
<accession>A0ABX1Y087</accession>
<dbReference type="Proteomes" id="UP000616779">
    <property type="component" value="Unassembled WGS sequence"/>
</dbReference>
<name>A0ABX1Y087_9BACL</name>
<evidence type="ECO:0008006" key="3">
    <source>
        <dbReference type="Google" id="ProtNLM"/>
    </source>
</evidence>
<sequence>MISRFDPISLRYVKEKLDDILAKIDAYGISINVQSRFNRFKIAVEKGLIQQMDNPIEVLGEDSFSKSIDFVSFLRRMTTLGQGLRDFYELWSITSSQVVMKDNVRELALIFGGNVNPRDDKLTNTRPRDIQYQLFLTSVFELSGFHVLNAEPDFIFVHGEEEIAVACKRINSRKQAFSRVKDAAKQITESGRRGFIALSLDNLVEINFYQHTTDSQRLNQFATELLKDYFSSTFEGGSLQFDKNILGLIINMGAIGGDILTERLNYSCACEMLIINHGDSKMNESLMGLGRKIILDATKLI</sequence>
<gene>
    <name evidence="1" type="ORF">GC098_23245</name>
</gene>
<proteinExistence type="predicted"/>
<evidence type="ECO:0000313" key="2">
    <source>
        <dbReference type="Proteomes" id="UP000616779"/>
    </source>
</evidence>
<comment type="caution">
    <text evidence="1">The sequence shown here is derived from an EMBL/GenBank/DDBJ whole genome shotgun (WGS) entry which is preliminary data.</text>
</comment>
<dbReference type="EMBL" id="WHOA01000162">
    <property type="protein sequence ID" value="NOU74275.1"/>
    <property type="molecule type" value="Genomic_DNA"/>
</dbReference>